<dbReference type="EMBL" id="FMUE01000007">
    <property type="protein sequence ID" value="SCX28562.1"/>
    <property type="molecule type" value="Genomic_DNA"/>
</dbReference>
<keyword evidence="1" id="KW-0732">Signal</keyword>
<dbReference type="InterPro" id="IPR012533">
    <property type="entry name" value="YcnI-copper_dom"/>
</dbReference>
<dbReference type="Pfam" id="PF07987">
    <property type="entry name" value="DUF1775"/>
    <property type="match status" value="1"/>
</dbReference>
<dbReference type="InterPro" id="IPR058248">
    <property type="entry name" value="Lxx211020-like"/>
</dbReference>
<dbReference type="Proteomes" id="UP000187891">
    <property type="component" value="Unassembled WGS sequence"/>
</dbReference>
<dbReference type="STRING" id="1907666.DSM25559_3227"/>
<dbReference type="Gene3D" id="2.60.40.2230">
    <property type="entry name" value="Uncharacterised protein YcnI-like PF07987, DUF1775"/>
    <property type="match status" value="1"/>
</dbReference>
<sequence>MNIRNVTLCATLLASVSTVPAFAHTSFVNPTAEQESTIVAALQVPHGCDGGLATTEVRIQLPEGFISAKPQPKAGWDIEIIKDEYKKTYMNHGTEVKSGPIEIRWTGGDLPDAYYDTFNVQGKISGVDAGTDLPFKVTQVCGDKGTANWDEIAAKGQDAHSLKNPAPTIKIVAKQATGEGQEHDHSTHNHGAGEHAADVVKAGDLELSGASGKAMLPGQPVGGGFVTIKNDGSSDDRLISVETPLAGRSEIHEMAMVNDVMKMRKLNEGIVIPAGKTVELTPGGLHFMFFNVKKPFAEGDKVPATLTFEKAGKVDVVIEVGSAKGGDQPHNHN</sequence>
<feature type="domain" description="YncI copper-binding" evidence="2">
    <location>
        <begin position="24"/>
        <end position="171"/>
    </location>
</feature>
<name>A0A1R3TV61_9HYPH</name>
<evidence type="ECO:0000259" key="2">
    <source>
        <dbReference type="Pfam" id="PF07987"/>
    </source>
</evidence>
<gene>
    <name evidence="3" type="ORF">DSM25559_3227</name>
</gene>
<dbReference type="InterPro" id="IPR038507">
    <property type="entry name" value="YcnI-like_sf"/>
</dbReference>
<organism evidence="3 4">
    <name type="scientific">Agrobacterium rosae</name>
    <dbReference type="NCBI Taxonomy" id="1972867"/>
    <lineage>
        <taxon>Bacteria</taxon>
        <taxon>Pseudomonadati</taxon>
        <taxon>Pseudomonadota</taxon>
        <taxon>Alphaproteobacteria</taxon>
        <taxon>Hyphomicrobiales</taxon>
        <taxon>Rhizobiaceae</taxon>
        <taxon>Rhizobium/Agrobacterium group</taxon>
        <taxon>Agrobacterium</taxon>
    </lineage>
</organism>
<reference evidence="4" key="1">
    <citation type="submission" date="2016-10" db="EMBL/GenBank/DDBJ databases">
        <authorList>
            <person name="Wibberg D."/>
        </authorList>
    </citation>
    <scope>NUCLEOTIDE SEQUENCE [LARGE SCALE GENOMIC DNA]</scope>
</reference>
<proteinExistence type="predicted"/>
<feature type="signal peptide" evidence="1">
    <location>
        <begin position="1"/>
        <end position="23"/>
    </location>
</feature>
<dbReference type="InterPro" id="IPR036182">
    <property type="entry name" value="PCuAC_sf"/>
</dbReference>
<dbReference type="Pfam" id="PF04314">
    <property type="entry name" value="PCuAC"/>
    <property type="match status" value="1"/>
</dbReference>
<evidence type="ECO:0000313" key="3">
    <source>
        <dbReference type="EMBL" id="SCX28562.1"/>
    </source>
</evidence>
<dbReference type="PANTHER" id="PTHR36302:SF1">
    <property type="entry name" value="COPPER CHAPERONE PCU(A)C"/>
    <property type="match status" value="1"/>
</dbReference>
<dbReference type="Gene3D" id="2.60.40.1890">
    <property type="entry name" value="PCu(A)C copper chaperone"/>
    <property type="match status" value="1"/>
</dbReference>
<dbReference type="CDD" id="cd08545">
    <property type="entry name" value="YcnI_like"/>
    <property type="match status" value="1"/>
</dbReference>
<dbReference type="InterPro" id="IPR021174">
    <property type="entry name" value="UCP037139"/>
</dbReference>
<accession>A0A1R3TV61</accession>
<dbReference type="RefSeq" id="WP_077121060.1">
    <property type="nucleotide sequence ID" value="NZ_FMUE01000007.1"/>
</dbReference>
<dbReference type="PANTHER" id="PTHR36302">
    <property type="entry name" value="BLR7088 PROTEIN"/>
    <property type="match status" value="1"/>
</dbReference>
<dbReference type="InterPro" id="IPR007410">
    <property type="entry name" value="LpqE-like"/>
</dbReference>
<dbReference type="SUPFAM" id="SSF110087">
    <property type="entry name" value="DR1885-like metal-binding protein"/>
    <property type="match status" value="1"/>
</dbReference>
<protein>
    <recommendedName>
        <fullName evidence="2">YncI copper-binding domain-containing protein</fullName>
    </recommendedName>
</protein>
<feature type="chain" id="PRO_5012322682" description="YncI copper-binding domain-containing protein" evidence="1">
    <location>
        <begin position="24"/>
        <end position="333"/>
    </location>
</feature>
<dbReference type="PIRSF" id="PIRSF037139">
    <property type="entry name" value="UCP037139"/>
    <property type="match status" value="1"/>
</dbReference>
<evidence type="ECO:0000256" key="1">
    <source>
        <dbReference type="SAM" id="SignalP"/>
    </source>
</evidence>
<evidence type="ECO:0000313" key="4">
    <source>
        <dbReference type="Proteomes" id="UP000187891"/>
    </source>
</evidence>
<dbReference type="AlphaFoldDB" id="A0A1R3TV61"/>